<dbReference type="GeneID" id="19982610"/>
<evidence type="ECO:0008006" key="4">
    <source>
        <dbReference type="Google" id="ProtNLM"/>
    </source>
</evidence>
<evidence type="ECO:0000256" key="1">
    <source>
        <dbReference type="SAM" id="SignalP"/>
    </source>
</evidence>
<dbReference type="VEuPathDB" id="FungiDB:G647_04117"/>
<dbReference type="HOGENOM" id="CLU_653808_0_0_1"/>
<gene>
    <name evidence="2" type="ORF">G647_04117</name>
</gene>
<dbReference type="AlphaFoldDB" id="V9DFK0"/>
<reference evidence="2 3" key="1">
    <citation type="submission" date="2013-03" db="EMBL/GenBank/DDBJ databases">
        <title>The Genome Sequence of Cladophialophora carrionii CBS 160.54.</title>
        <authorList>
            <consortium name="The Broad Institute Genomics Platform"/>
            <person name="Cuomo C."/>
            <person name="de Hoog S."/>
            <person name="Gorbushina A."/>
            <person name="Walker B."/>
            <person name="Young S.K."/>
            <person name="Zeng Q."/>
            <person name="Gargeya S."/>
            <person name="Fitzgerald M."/>
            <person name="Haas B."/>
            <person name="Abouelleil A."/>
            <person name="Allen A.W."/>
            <person name="Alvarado L."/>
            <person name="Arachchi H.M."/>
            <person name="Berlin A.M."/>
            <person name="Chapman S.B."/>
            <person name="Gainer-Dewar J."/>
            <person name="Goldberg J."/>
            <person name="Griggs A."/>
            <person name="Gujja S."/>
            <person name="Hansen M."/>
            <person name="Howarth C."/>
            <person name="Imamovic A."/>
            <person name="Ireland A."/>
            <person name="Larimer J."/>
            <person name="McCowan C."/>
            <person name="Murphy C."/>
            <person name="Pearson M."/>
            <person name="Poon T.W."/>
            <person name="Priest M."/>
            <person name="Roberts A."/>
            <person name="Saif S."/>
            <person name="Shea T."/>
            <person name="Sisk P."/>
            <person name="Sykes S."/>
            <person name="Wortman J."/>
            <person name="Nusbaum C."/>
            <person name="Birren B."/>
        </authorList>
    </citation>
    <scope>NUCLEOTIDE SEQUENCE [LARGE SCALE GENOMIC DNA]</scope>
    <source>
        <strain evidence="2 3">CBS 160.54</strain>
    </source>
</reference>
<feature type="signal peptide" evidence="1">
    <location>
        <begin position="1"/>
        <end position="16"/>
    </location>
</feature>
<evidence type="ECO:0000313" key="2">
    <source>
        <dbReference type="EMBL" id="ETI24747.1"/>
    </source>
</evidence>
<accession>V9DFK0</accession>
<keyword evidence="1" id="KW-0732">Signal</keyword>
<evidence type="ECO:0000313" key="3">
    <source>
        <dbReference type="Proteomes" id="UP000030678"/>
    </source>
</evidence>
<sequence length="414" mass="44457">MLPFFYFFLFSNVVLGSLGGWEGYLPWKKNLGERDVEPTCSCTDPLAAEWAANKLFSDTATSAATPVGYYEAFSNGQTWSSGDGFLGHTTVDEYDSSICAAICDSMDECSSFQIYFEKQVGGLAPSIKCSFSAGSITISPTNGANAVIAGNNGYTNSTLTTPEGFDVPTFLSGSAIHPPPNSGSFIGSEVFYGSFDTANCASACNAVGCKFFNTYIVSRNGVAQMARQPIPSRTVSLVVWQGINVVRVEPTLDPMAPLHLHLLAVVTKTFLGNITIHGTEAALPQTVLAAVVVEAPAAQSPPPLLALPLAVMEVTPSLADQPIQHRAEQGNLPLEKAIRDRQGLLAHQQASMITQEAVQAVRLILCLALREWQRMARLDPSSILNFFIDVKLTGRGPGSGKFNRLDHFTRSSTY</sequence>
<dbReference type="EMBL" id="KB822704">
    <property type="protein sequence ID" value="ETI24747.1"/>
    <property type="molecule type" value="Genomic_DNA"/>
</dbReference>
<proteinExistence type="predicted"/>
<dbReference type="RefSeq" id="XP_008726683.1">
    <property type="nucleotide sequence ID" value="XM_008728461.1"/>
</dbReference>
<feature type="chain" id="PRO_5004774554" description="Apple domain-containing protein" evidence="1">
    <location>
        <begin position="17"/>
        <end position="414"/>
    </location>
</feature>
<dbReference type="OrthoDB" id="271448at2759"/>
<dbReference type="PANTHER" id="PTHR36578">
    <property type="entry name" value="CHROMOSOME 15, WHOLE GENOME SHOTGUN SEQUENCE"/>
    <property type="match status" value="1"/>
</dbReference>
<organism evidence="2 3">
    <name type="scientific">Cladophialophora carrionii CBS 160.54</name>
    <dbReference type="NCBI Taxonomy" id="1279043"/>
    <lineage>
        <taxon>Eukaryota</taxon>
        <taxon>Fungi</taxon>
        <taxon>Dikarya</taxon>
        <taxon>Ascomycota</taxon>
        <taxon>Pezizomycotina</taxon>
        <taxon>Eurotiomycetes</taxon>
        <taxon>Chaetothyriomycetidae</taxon>
        <taxon>Chaetothyriales</taxon>
        <taxon>Herpotrichiellaceae</taxon>
        <taxon>Cladophialophora</taxon>
    </lineage>
</organism>
<dbReference type="PANTHER" id="PTHR36578:SF1">
    <property type="entry name" value="APPLE DOMAIN-CONTAINING PROTEIN"/>
    <property type="match status" value="1"/>
</dbReference>
<protein>
    <recommendedName>
        <fullName evidence="4">Apple domain-containing protein</fullName>
    </recommendedName>
</protein>
<name>V9DFK0_9EURO</name>
<dbReference type="Proteomes" id="UP000030678">
    <property type="component" value="Unassembled WGS sequence"/>
</dbReference>